<feature type="signal peptide" evidence="2">
    <location>
        <begin position="1"/>
        <end position="27"/>
    </location>
</feature>
<sequence>MTVSNRIAILGLASLMLAGTAACGRMADLEAPPERRTERGMRDAGAPNLDEPATVNRPSTQQPIDGGPSNPYSGGGSPLS</sequence>
<gene>
    <name evidence="3" type="ORF">FHS65_001759</name>
</gene>
<evidence type="ECO:0000256" key="1">
    <source>
        <dbReference type="SAM" id="MobiDB-lite"/>
    </source>
</evidence>
<evidence type="ECO:0000313" key="3">
    <source>
        <dbReference type="EMBL" id="MBB5661001.1"/>
    </source>
</evidence>
<feature type="compositionally biased region" description="Basic and acidic residues" evidence="1">
    <location>
        <begin position="32"/>
        <end position="42"/>
    </location>
</feature>
<evidence type="ECO:0000256" key="2">
    <source>
        <dbReference type="SAM" id="SignalP"/>
    </source>
</evidence>
<name>A0A7W9A3X4_9CAUL</name>
<dbReference type="RefSeq" id="WP_123288251.1">
    <property type="nucleotide sequence ID" value="NZ_JACIJB010000007.1"/>
</dbReference>
<proteinExistence type="predicted"/>
<dbReference type="EMBL" id="JACIJB010000007">
    <property type="protein sequence ID" value="MBB5661001.1"/>
    <property type="molecule type" value="Genomic_DNA"/>
</dbReference>
<dbReference type="Proteomes" id="UP000548978">
    <property type="component" value="Unassembled WGS sequence"/>
</dbReference>
<reference evidence="3 4" key="1">
    <citation type="submission" date="2020-08" db="EMBL/GenBank/DDBJ databases">
        <title>Genomic Encyclopedia of Type Strains, Phase IV (KMG-IV): sequencing the most valuable type-strain genomes for metagenomic binning, comparative biology and taxonomic classification.</title>
        <authorList>
            <person name="Goeker M."/>
        </authorList>
    </citation>
    <scope>NUCLEOTIDE SEQUENCE [LARGE SCALE GENOMIC DNA]</scope>
    <source>
        <strain evidence="3 4">DSM 24448</strain>
    </source>
</reference>
<dbReference type="AlphaFoldDB" id="A0A7W9A3X4"/>
<dbReference type="PROSITE" id="PS51257">
    <property type="entry name" value="PROKAR_LIPOPROTEIN"/>
    <property type="match status" value="1"/>
</dbReference>
<keyword evidence="2" id="KW-0732">Signal</keyword>
<keyword evidence="4" id="KW-1185">Reference proteome</keyword>
<feature type="region of interest" description="Disordered" evidence="1">
    <location>
        <begin position="28"/>
        <end position="80"/>
    </location>
</feature>
<organism evidence="3 4">
    <name type="scientific">Brevundimonas halotolerans</name>
    <dbReference type="NCBI Taxonomy" id="69670"/>
    <lineage>
        <taxon>Bacteria</taxon>
        <taxon>Pseudomonadati</taxon>
        <taxon>Pseudomonadota</taxon>
        <taxon>Alphaproteobacteria</taxon>
        <taxon>Caulobacterales</taxon>
        <taxon>Caulobacteraceae</taxon>
        <taxon>Brevundimonas</taxon>
    </lineage>
</organism>
<dbReference type="OrthoDB" id="7206084at2"/>
<feature type="chain" id="PRO_5030945884" evidence="2">
    <location>
        <begin position="28"/>
        <end position="80"/>
    </location>
</feature>
<evidence type="ECO:0000313" key="4">
    <source>
        <dbReference type="Proteomes" id="UP000548978"/>
    </source>
</evidence>
<keyword evidence="3" id="KW-0449">Lipoprotein</keyword>
<protein>
    <submittedName>
        <fullName evidence="3">Putative small lipoprotein YifL</fullName>
    </submittedName>
</protein>
<comment type="caution">
    <text evidence="3">The sequence shown here is derived from an EMBL/GenBank/DDBJ whole genome shotgun (WGS) entry which is preliminary data.</text>
</comment>
<accession>A0A7W9A3X4</accession>